<accession>A0ABY4RUY0</accession>
<feature type="compositionally biased region" description="Basic and acidic residues" evidence="1">
    <location>
        <begin position="1"/>
        <end position="15"/>
    </location>
</feature>
<protein>
    <submittedName>
        <fullName evidence="2">Uncharacterized protein</fullName>
    </submittedName>
</protein>
<evidence type="ECO:0000313" key="2">
    <source>
        <dbReference type="EMBL" id="UQZ85862.1"/>
    </source>
</evidence>
<proteinExistence type="predicted"/>
<feature type="compositionally biased region" description="Pro residues" evidence="1">
    <location>
        <begin position="193"/>
        <end position="212"/>
    </location>
</feature>
<evidence type="ECO:0000313" key="3">
    <source>
        <dbReference type="Proteomes" id="UP001057134"/>
    </source>
</evidence>
<evidence type="ECO:0000256" key="1">
    <source>
        <dbReference type="SAM" id="MobiDB-lite"/>
    </source>
</evidence>
<feature type="region of interest" description="Disordered" evidence="1">
    <location>
        <begin position="78"/>
        <end position="217"/>
    </location>
</feature>
<dbReference type="Gene3D" id="2.40.50.870">
    <property type="entry name" value="Protein of unknown function (DUF3299)"/>
    <property type="match status" value="1"/>
</dbReference>
<feature type="region of interest" description="Disordered" evidence="1">
    <location>
        <begin position="1"/>
        <end position="33"/>
    </location>
</feature>
<keyword evidence="3" id="KW-1185">Reference proteome</keyword>
<dbReference type="RefSeq" id="WP_249861450.1">
    <property type="nucleotide sequence ID" value="NZ_CP027059.1"/>
</dbReference>
<sequence length="337" mass="34300">MKRMIGDLRPLREQRAAAGEVKATGRERAPRPAGGCRWPAAIAAAAVLAAAALLAGCGSKPAGSPEAASFAAAETAVPLAAAQPASAGSAAEGRPADSRPAPSPAASAAPPAAAEPASPPARQAGGDAPSPEAQGMETAAAAEASPAATQAQAPAPAGAEEPQPAAAGAGASAESAPAAPSQGGAQAQEPELSSPPSPSSPPPSPSPAPSPTKQPAGNELTWAEFFDDDTQSTPSNKFWDLNGKTVQIKGFMGEVLSFDKHWFLLIPQPGAECPFDNGDETYWNKIMIVFVPKDTKLRYTSGALQITGRLDVGIKIDESGYKTMFRLYDAKFEKIKE</sequence>
<gene>
    <name evidence="2" type="ORF">SK3146_05152</name>
</gene>
<dbReference type="Proteomes" id="UP001057134">
    <property type="component" value="Chromosome"/>
</dbReference>
<name>A0ABY4RUY0_9BACL</name>
<feature type="compositionally biased region" description="Low complexity" evidence="1">
    <location>
        <begin position="78"/>
        <end position="124"/>
    </location>
</feature>
<dbReference type="EMBL" id="CP027059">
    <property type="protein sequence ID" value="UQZ85862.1"/>
    <property type="molecule type" value="Genomic_DNA"/>
</dbReference>
<feature type="compositionally biased region" description="Low complexity" evidence="1">
    <location>
        <begin position="131"/>
        <end position="190"/>
    </location>
</feature>
<organism evidence="2 3">
    <name type="scientific">Paenibacillus konkukensis</name>
    <dbReference type="NCBI Taxonomy" id="2020716"/>
    <lineage>
        <taxon>Bacteria</taxon>
        <taxon>Bacillati</taxon>
        <taxon>Bacillota</taxon>
        <taxon>Bacilli</taxon>
        <taxon>Bacillales</taxon>
        <taxon>Paenibacillaceae</taxon>
        <taxon>Paenibacillus</taxon>
    </lineage>
</organism>
<reference evidence="2" key="2">
    <citation type="journal article" date="2021" name="J Anim Sci Technol">
        <title>Complete genome sequence of Paenibacillus konkukensis sp. nov. SK3146 as a potential probiotic strain.</title>
        <authorList>
            <person name="Jung H.I."/>
            <person name="Park S."/>
            <person name="Niu K.M."/>
            <person name="Lee S.W."/>
            <person name="Kothari D."/>
            <person name="Yi K.J."/>
            <person name="Kim S.K."/>
        </authorList>
    </citation>
    <scope>NUCLEOTIDE SEQUENCE</scope>
    <source>
        <strain evidence="2">SK3146</strain>
    </source>
</reference>
<reference evidence="2" key="1">
    <citation type="submission" date="2018-02" db="EMBL/GenBank/DDBJ databases">
        <authorList>
            <person name="Kim S.-K."/>
            <person name="Jung H.-I."/>
            <person name="Lee S.-W."/>
        </authorList>
    </citation>
    <scope>NUCLEOTIDE SEQUENCE</scope>
    <source>
        <strain evidence="2">SK3146</strain>
    </source>
</reference>